<dbReference type="Pfam" id="PF08448">
    <property type="entry name" value="PAS_4"/>
    <property type="match status" value="2"/>
</dbReference>
<keyword evidence="4" id="KW-1003">Cell membrane</keyword>
<feature type="transmembrane region" description="Helical" evidence="18">
    <location>
        <begin position="493"/>
        <end position="513"/>
    </location>
</feature>
<keyword evidence="13 18" id="KW-0472">Membrane</keyword>
<dbReference type="FunFam" id="1.10.287.130:FF:000002">
    <property type="entry name" value="Two-component osmosensing histidine kinase"/>
    <property type="match status" value="1"/>
</dbReference>
<evidence type="ECO:0000256" key="11">
    <source>
        <dbReference type="ARBA" id="ARBA00022989"/>
    </source>
</evidence>
<protein>
    <recommendedName>
        <fullName evidence="15">Sensory/regulatory protein RpfC</fullName>
        <ecNumber evidence="3">2.7.13.3</ecNumber>
    </recommendedName>
</protein>
<dbReference type="SMART" id="SM01079">
    <property type="entry name" value="CHASE"/>
    <property type="match status" value="1"/>
</dbReference>
<evidence type="ECO:0000313" key="24">
    <source>
        <dbReference type="EMBL" id="QTD51036.1"/>
    </source>
</evidence>
<evidence type="ECO:0000256" key="7">
    <source>
        <dbReference type="ARBA" id="ARBA00022692"/>
    </source>
</evidence>
<dbReference type="CDD" id="cd17546">
    <property type="entry name" value="REC_hyHK_CKI1_RcsC-like"/>
    <property type="match status" value="1"/>
</dbReference>
<dbReference type="PANTHER" id="PTHR45339:SF5">
    <property type="entry name" value="HISTIDINE KINASE"/>
    <property type="match status" value="1"/>
</dbReference>
<dbReference type="SUPFAM" id="SSF47384">
    <property type="entry name" value="Homodimeric domain of signal transducing histidine kinase"/>
    <property type="match status" value="1"/>
</dbReference>
<comment type="catalytic activity">
    <reaction evidence="1">
        <text>ATP + protein L-histidine = ADP + protein N-phospho-L-histidine.</text>
        <dbReference type="EC" id="2.7.13.3"/>
    </reaction>
</comment>
<keyword evidence="10" id="KW-0067">ATP-binding</keyword>
<dbReference type="PROSITE" id="PS50110">
    <property type="entry name" value="RESPONSE_REGULATORY"/>
    <property type="match status" value="1"/>
</dbReference>
<dbReference type="PROSITE" id="PS50839">
    <property type="entry name" value="CHASE"/>
    <property type="match status" value="1"/>
</dbReference>
<evidence type="ECO:0000259" key="23">
    <source>
        <dbReference type="PROSITE" id="PS50839"/>
    </source>
</evidence>
<dbReference type="InterPro" id="IPR000014">
    <property type="entry name" value="PAS"/>
</dbReference>
<dbReference type="EMBL" id="CP071793">
    <property type="protein sequence ID" value="QTD51036.1"/>
    <property type="molecule type" value="Genomic_DNA"/>
</dbReference>
<evidence type="ECO:0000256" key="8">
    <source>
        <dbReference type="ARBA" id="ARBA00022741"/>
    </source>
</evidence>
<keyword evidence="12" id="KW-0902">Two-component regulatory system</keyword>
<feature type="domain" description="PAC" evidence="22">
    <location>
        <begin position="611"/>
        <end position="667"/>
    </location>
</feature>
<evidence type="ECO:0000259" key="19">
    <source>
        <dbReference type="PROSITE" id="PS50109"/>
    </source>
</evidence>
<keyword evidence="7 18" id="KW-0812">Transmembrane</keyword>
<evidence type="ECO:0000256" key="14">
    <source>
        <dbReference type="ARBA" id="ARBA00064003"/>
    </source>
</evidence>
<dbReference type="GO" id="GO:0000155">
    <property type="term" value="F:phosphorelay sensor kinase activity"/>
    <property type="evidence" value="ECO:0007669"/>
    <property type="project" value="InterPro"/>
</dbReference>
<dbReference type="SMART" id="SM00388">
    <property type="entry name" value="HisKA"/>
    <property type="match status" value="1"/>
</dbReference>
<dbReference type="InterPro" id="IPR000700">
    <property type="entry name" value="PAS-assoc_C"/>
</dbReference>
<evidence type="ECO:0000256" key="5">
    <source>
        <dbReference type="ARBA" id="ARBA00022553"/>
    </source>
</evidence>
<evidence type="ECO:0000256" key="6">
    <source>
        <dbReference type="ARBA" id="ARBA00022679"/>
    </source>
</evidence>
<evidence type="ECO:0000256" key="15">
    <source>
        <dbReference type="ARBA" id="ARBA00068150"/>
    </source>
</evidence>
<dbReference type="Pfam" id="PF00072">
    <property type="entry name" value="Response_reg"/>
    <property type="match status" value="1"/>
</dbReference>
<dbReference type="InterPro" id="IPR001789">
    <property type="entry name" value="Sig_transdc_resp-reg_receiver"/>
</dbReference>
<dbReference type="Gene3D" id="3.30.450.350">
    <property type="entry name" value="CHASE domain"/>
    <property type="match status" value="1"/>
</dbReference>
<dbReference type="PROSITE" id="PS50112">
    <property type="entry name" value="PAS"/>
    <property type="match status" value="1"/>
</dbReference>
<dbReference type="CDD" id="cd00082">
    <property type="entry name" value="HisKA"/>
    <property type="match status" value="1"/>
</dbReference>
<dbReference type="InterPro" id="IPR003661">
    <property type="entry name" value="HisK_dim/P_dom"/>
</dbReference>
<feature type="transmembrane region" description="Helical" evidence="18">
    <location>
        <begin position="167"/>
        <end position="188"/>
    </location>
</feature>
<evidence type="ECO:0000256" key="9">
    <source>
        <dbReference type="ARBA" id="ARBA00022777"/>
    </source>
</evidence>
<evidence type="ECO:0000259" key="20">
    <source>
        <dbReference type="PROSITE" id="PS50110"/>
    </source>
</evidence>
<evidence type="ECO:0000259" key="22">
    <source>
        <dbReference type="PROSITE" id="PS50113"/>
    </source>
</evidence>
<reference evidence="24" key="1">
    <citation type="submission" date="2021-03" db="EMBL/GenBank/DDBJ databases">
        <title>Acanthopleuribacteraceae sp. M133.</title>
        <authorList>
            <person name="Wang G."/>
        </authorList>
    </citation>
    <scope>NUCLEOTIDE SEQUENCE</scope>
    <source>
        <strain evidence="24">M133</strain>
    </source>
</reference>
<dbReference type="PANTHER" id="PTHR45339">
    <property type="entry name" value="HYBRID SIGNAL TRANSDUCTION HISTIDINE KINASE J"/>
    <property type="match status" value="1"/>
</dbReference>
<dbReference type="PROSITE" id="PS50113">
    <property type="entry name" value="PAC"/>
    <property type="match status" value="1"/>
</dbReference>
<dbReference type="RefSeq" id="WP_237381172.1">
    <property type="nucleotide sequence ID" value="NZ_CP071793.1"/>
</dbReference>
<dbReference type="SUPFAM" id="SSF52172">
    <property type="entry name" value="CheY-like"/>
    <property type="match status" value="1"/>
</dbReference>
<organism evidence="24 25">
    <name type="scientific">Sulfidibacter corallicola</name>
    <dbReference type="NCBI Taxonomy" id="2818388"/>
    <lineage>
        <taxon>Bacteria</taxon>
        <taxon>Pseudomonadati</taxon>
        <taxon>Acidobacteriota</taxon>
        <taxon>Holophagae</taxon>
        <taxon>Acanthopleuribacterales</taxon>
        <taxon>Acanthopleuribacteraceae</taxon>
        <taxon>Sulfidibacter</taxon>
    </lineage>
</organism>
<evidence type="ECO:0000256" key="2">
    <source>
        <dbReference type="ARBA" id="ARBA00004651"/>
    </source>
</evidence>
<feature type="domain" description="Histidine kinase" evidence="19">
    <location>
        <begin position="799"/>
        <end position="1020"/>
    </location>
</feature>
<dbReference type="CDD" id="cd00130">
    <property type="entry name" value="PAS"/>
    <property type="match status" value="1"/>
</dbReference>
<feature type="domain" description="PAS" evidence="21">
    <location>
        <begin position="541"/>
        <end position="612"/>
    </location>
</feature>
<evidence type="ECO:0000259" key="21">
    <source>
        <dbReference type="PROSITE" id="PS50112"/>
    </source>
</evidence>
<evidence type="ECO:0000256" key="16">
    <source>
        <dbReference type="PROSITE-ProRule" id="PRU00169"/>
    </source>
</evidence>
<gene>
    <name evidence="24" type="ORF">J3U87_01085</name>
</gene>
<evidence type="ECO:0000256" key="4">
    <source>
        <dbReference type="ARBA" id="ARBA00022475"/>
    </source>
</evidence>
<dbReference type="AlphaFoldDB" id="A0A8A4TM46"/>
<dbReference type="InterPro" id="IPR006189">
    <property type="entry name" value="CHASE_dom"/>
</dbReference>
<sequence length="1188" mass="132071">MTQPAAPNSGDSLFRKNAITASSYVVAAWFGLQTVVPPGYACAIWPPAGVALALILLWGPRIVPGLLIGSMAANSLLSVDPANLLLGLSHWLVPAGIAVGVTAQAWLGHWLIHRVTRAPWTLDTLDQIFAVSLLGGPIACLTASLSSNLVFLFFGRIAPEGLPYSMFTWWIGDSIGVLTLTPLLLIFAGEKSARARHRTIQVGLPLLAITLAVFATVQLVERWNHKNLRFALDHDHELAVQGVSSKIRESEKALSILEQLFLDSDQVSRPTFERFGTALIREFPNITRLIWAPRIARAQIPEFLEQMRQTGYPESSIERTGAAQTGTHGSFLPITYLVPNVDLEATIGIDVADIPQWRDALAYAASRRDTGLDHIQAVPRLHDQAPTFPLVRPVSRESGGIRGFLIAVSTAEEFLGAGDRYLDRDAFLFSISEKFSENPFFMSRGTEGITPEFGPFPWGLSRESDFRLGGQTWVLRSGFPKSFIQARTRADSWVILTGGFLFSSLFSLFVLMITGQNHLIKRTVEEKTVDLTEAYERLRDSENFLNLLVETLPVTLVVKDARDLRFVRINRAAEETLGWSRGHILGKTAHDLLNPTLAEISRRSDEEAMRKPGQLLLPKVAIPGSSGLTWLRTIKVAVRDKQGDPRYILTVGQDITAQEAAREDLNTIFRAFPDLYFWIDHHGRILGSHSVERYMFRHEKADLEGRPIREIFPKETGVRLQEAIAQIASDNSPKKIEFEWPETDAAHRYFEARIFPISDERILIIVRNITETKTIQLDLEEALKKAEAANRAKSEFVANMSHEIRTPINAIIGMTELVLDTHLEEEQRGQLEIVAESADSLLHLLNDILDYAKIEAGKLDLDRVPFDFHERLQSVVKMHEQRTRQKNLNLDLEIDAAVPRFLVGDPNRFRQVMVNLIGNAIKFTQVGGIRVTARLLKEAEKQVVLSLSVIDSGIGIPAEKQERIFEAFSQADGSTTRLYGGTGLGLTISTNLVHMMGGAIHLESEPGRGSQFRFTITCERTESLPERDRTLPPASDSVGRKTRRVPALDILVAEDNKVNQALIRRILTKLGHRVIIAENGKKALALFLEKPFHMIFMDIQMPVLDGYQATAAIRSMEDETAEPVPIIAVTANAMQGDSERCLEAGMDGYLSKPFKQDQIQATIAAHWRGPNHQARGGRAAGTPPSIPS</sequence>
<dbReference type="GO" id="GO:0005886">
    <property type="term" value="C:plasma membrane"/>
    <property type="evidence" value="ECO:0007669"/>
    <property type="project" value="UniProtKB-SubCell"/>
</dbReference>
<dbReference type="Pfam" id="PF00512">
    <property type="entry name" value="HisKA"/>
    <property type="match status" value="1"/>
</dbReference>
<comment type="subcellular location">
    <subcellularLocation>
        <location evidence="2">Cell membrane</location>
        <topology evidence="2">Multi-pass membrane protein</topology>
    </subcellularLocation>
</comment>
<dbReference type="InterPro" id="IPR004358">
    <property type="entry name" value="Sig_transdc_His_kin-like_C"/>
</dbReference>
<feature type="transmembrane region" description="Helical" evidence="18">
    <location>
        <begin position="84"/>
        <end position="107"/>
    </location>
</feature>
<evidence type="ECO:0000313" key="25">
    <source>
        <dbReference type="Proteomes" id="UP000663929"/>
    </source>
</evidence>
<dbReference type="Proteomes" id="UP000663929">
    <property type="component" value="Chromosome"/>
</dbReference>
<dbReference type="PROSITE" id="PS50109">
    <property type="entry name" value="HIS_KIN"/>
    <property type="match status" value="1"/>
</dbReference>
<keyword evidence="6" id="KW-0808">Transferase</keyword>
<dbReference type="GO" id="GO:0005524">
    <property type="term" value="F:ATP binding"/>
    <property type="evidence" value="ECO:0007669"/>
    <property type="project" value="UniProtKB-KW"/>
</dbReference>
<evidence type="ECO:0000256" key="10">
    <source>
        <dbReference type="ARBA" id="ARBA00022840"/>
    </source>
</evidence>
<name>A0A8A4TM46_SULCO</name>
<dbReference type="SUPFAM" id="SSF55785">
    <property type="entry name" value="PYP-like sensor domain (PAS domain)"/>
    <property type="match status" value="2"/>
</dbReference>
<feature type="transmembrane region" description="Helical" evidence="18">
    <location>
        <begin position="127"/>
        <end position="155"/>
    </location>
</feature>
<dbReference type="InterPro" id="IPR005467">
    <property type="entry name" value="His_kinase_dom"/>
</dbReference>
<evidence type="ECO:0000256" key="3">
    <source>
        <dbReference type="ARBA" id="ARBA00012438"/>
    </source>
</evidence>
<dbReference type="SUPFAM" id="SSF55874">
    <property type="entry name" value="ATPase domain of HSP90 chaperone/DNA topoisomerase II/histidine kinase"/>
    <property type="match status" value="1"/>
</dbReference>
<evidence type="ECO:0000256" key="12">
    <source>
        <dbReference type="ARBA" id="ARBA00023012"/>
    </source>
</evidence>
<dbReference type="Pfam" id="PF03924">
    <property type="entry name" value="CHASE"/>
    <property type="match status" value="1"/>
</dbReference>
<keyword evidence="11 18" id="KW-1133">Transmembrane helix</keyword>
<dbReference type="CDD" id="cd16922">
    <property type="entry name" value="HATPase_EvgS-ArcB-TorS-like"/>
    <property type="match status" value="1"/>
</dbReference>
<dbReference type="SMART" id="SM00091">
    <property type="entry name" value="PAS"/>
    <property type="match status" value="2"/>
</dbReference>
<feature type="domain" description="Response regulatory" evidence="20">
    <location>
        <begin position="1049"/>
        <end position="1167"/>
    </location>
</feature>
<comment type="subunit">
    <text evidence="14">At low DSF concentrations, interacts with RpfF.</text>
</comment>
<dbReference type="InterPro" id="IPR007895">
    <property type="entry name" value="MASE1"/>
</dbReference>
<dbReference type="InterPro" id="IPR036890">
    <property type="entry name" value="HATPase_C_sf"/>
</dbReference>
<dbReference type="Pfam" id="PF05231">
    <property type="entry name" value="MASE1"/>
    <property type="match status" value="1"/>
</dbReference>
<dbReference type="Gene3D" id="1.10.287.130">
    <property type="match status" value="1"/>
</dbReference>
<dbReference type="InterPro" id="IPR003594">
    <property type="entry name" value="HATPase_dom"/>
</dbReference>
<keyword evidence="5 16" id="KW-0597">Phosphoprotein</keyword>
<dbReference type="PRINTS" id="PR00344">
    <property type="entry name" value="BCTRLSENSOR"/>
</dbReference>
<dbReference type="InterPro" id="IPR042240">
    <property type="entry name" value="CHASE_sf"/>
</dbReference>
<dbReference type="SMART" id="SM00448">
    <property type="entry name" value="REC"/>
    <property type="match status" value="1"/>
</dbReference>
<dbReference type="InterPro" id="IPR011006">
    <property type="entry name" value="CheY-like_superfamily"/>
</dbReference>
<feature type="region of interest" description="Disordered" evidence="17">
    <location>
        <begin position="1169"/>
        <end position="1188"/>
    </location>
</feature>
<dbReference type="Gene3D" id="3.30.450.20">
    <property type="entry name" value="PAS domain"/>
    <property type="match status" value="2"/>
</dbReference>
<evidence type="ECO:0000256" key="18">
    <source>
        <dbReference type="SAM" id="Phobius"/>
    </source>
</evidence>
<dbReference type="EC" id="2.7.13.3" evidence="3"/>
<evidence type="ECO:0000256" key="17">
    <source>
        <dbReference type="SAM" id="MobiDB-lite"/>
    </source>
</evidence>
<dbReference type="Pfam" id="PF02518">
    <property type="entry name" value="HATPase_c"/>
    <property type="match status" value="1"/>
</dbReference>
<evidence type="ECO:0000256" key="1">
    <source>
        <dbReference type="ARBA" id="ARBA00000085"/>
    </source>
</evidence>
<feature type="domain" description="CHASE" evidence="23">
    <location>
        <begin position="263"/>
        <end position="415"/>
    </location>
</feature>
<dbReference type="Gene3D" id="3.40.50.2300">
    <property type="match status" value="1"/>
</dbReference>
<dbReference type="Gene3D" id="3.30.565.10">
    <property type="entry name" value="Histidine kinase-like ATPase, C-terminal domain"/>
    <property type="match status" value="1"/>
</dbReference>
<dbReference type="InterPro" id="IPR013656">
    <property type="entry name" value="PAS_4"/>
</dbReference>
<accession>A0A8A4TM46</accession>
<feature type="modified residue" description="4-aspartylphosphate" evidence="16">
    <location>
        <position position="1098"/>
    </location>
</feature>
<dbReference type="SMART" id="SM00387">
    <property type="entry name" value="HATPase_c"/>
    <property type="match status" value="1"/>
</dbReference>
<proteinExistence type="predicted"/>
<keyword evidence="25" id="KW-1185">Reference proteome</keyword>
<dbReference type="FunFam" id="3.30.565.10:FF:000010">
    <property type="entry name" value="Sensor histidine kinase RcsC"/>
    <property type="match status" value="1"/>
</dbReference>
<dbReference type="NCBIfam" id="TIGR00229">
    <property type="entry name" value="sensory_box"/>
    <property type="match status" value="2"/>
</dbReference>
<dbReference type="KEGG" id="scor:J3U87_01085"/>
<feature type="transmembrane region" description="Helical" evidence="18">
    <location>
        <begin position="44"/>
        <end position="63"/>
    </location>
</feature>
<keyword evidence="8" id="KW-0547">Nucleotide-binding</keyword>
<dbReference type="InterPro" id="IPR036097">
    <property type="entry name" value="HisK_dim/P_sf"/>
</dbReference>
<evidence type="ECO:0000256" key="13">
    <source>
        <dbReference type="ARBA" id="ARBA00023136"/>
    </source>
</evidence>
<feature type="transmembrane region" description="Helical" evidence="18">
    <location>
        <begin position="12"/>
        <end position="32"/>
    </location>
</feature>
<keyword evidence="9" id="KW-0418">Kinase</keyword>
<dbReference type="InterPro" id="IPR035965">
    <property type="entry name" value="PAS-like_dom_sf"/>
</dbReference>